<dbReference type="PANTHER" id="PTHR42792">
    <property type="entry name" value="FLAGELLIN"/>
    <property type="match status" value="1"/>
</dbReference>
<protein>
    <recommendedName>
        <fullName evidence="3">Flagellin</fullName>
    </recommendedName>
</protein>
<keyword evidence="6" id="KW-0966">Cell projection</keyword>
<dbReference type="GO" id="GO:0009288">
    <property type="term" value="C:bacterial-type flagellum"/>
    <property type="evidence" value="ECO:0007669"/>
    <property type="project" value="UniProtKB-SubCell"/>
</dbReference>
<dbReference type="GO" id="GO:0005576">
    <property type="term" value="C:extracellular region"/>
    <property type="evidence" value="ECO:0007669"/>
    <property type="project" value="UniProtKB-SubCell"/>
</dbReference>
<reference evidence="6 7" key="1">
    <citation type="submission" date="2016-10" db="EMBL/GenBank/DDBJ databases">
        <authorList>
            <person name="de Groot N.N."/>
        </authorList>
    </citation>
    <scope>NUCLEOTIDE SEQUENCE [LARGE SCALE GENOMIC DNA]</scope>
    <source>
        <strain evidence="6 7">DSM 100674</strain>
    </source>
</reference>
<dbReference type="InterPro" id="IPR001492">
    <property type="entry name" value="Flagellin"/>
</dbReference>
<keyword evidence="6" id="KW-0282">Flagellum</keyword>
<feature type="domain" description="Flagellin N-terminal" evidence="4">
    <location>
        <begin position="4"/>
        <end position="136"/>
    </location>
</feature>
<evidence type="ECO:0000313" key="6">
    <source>
        <dbReference type="EMBL" id="SEL53913.1"/>
    </source>
</evidence>
<proteinExistence type="inferred from homology"/>
<dbReference type="Gene3D" id="1.20.1330.10">
    <property type="entry name" value="f41 fragment of flagellin, N-terminal domain"/>
    <property type="match status" value="1"/>
</dbReference>
<comment type="function">
    <text evidence="3">Flagellin is the subunit protein which polymerizes to form the filaments of bacterial flagella.</text>
</comment>
<feature type="domain" description="Flagellin C-terminal" evidence="5">
    <location>
        <begin position="351"/>
        <end position="435"/>
    </location>
</feature>
<dbReference type="EMBL" id="FOAG01000006">
    <property type="protein sequence ID" value="SEL53913.1"/>
    <property type="molecule type" value="Genomic_DNA"/>
</dbReference>
<sequence>MSSILTNNSAMVALQTLKTVNSNLAKTQDVISTGKEVGSAKDNAAIFAISKVMESDVSGFKAISDSLSLGESTVAVAQNASETIADLLIDIKSKVIAAQSSNVDRGKIQTDIEALRGQIESVVGAAQFNGLNLLSNRENVAGSGILQVLSSLDRTGDGTVNASNINVIKQDLGLQQVDFSTGTAVAAGSGTTISGALDAGAAVAVAGAATPGTTTLVIDSVVAGTGIQIDISASAGTVGAAFDDATRDVSYVARDGDTQADVANGLAEAFNRRVAEAVEAGTLSANTSIGAVVSVAADGVATITFTGETGAAGDDFSLQAIETTGVTQGGGLAELANIDVTTDAGASAAIDQVERFIQTAVDAAASFGSVRGRIETQSEFVSKLTDSLRAGIGSMVDADLEEASARLQALQVQQQLATQSLSIANQAPQSILALFR</sequence>
<dbReference type="OrthoDB" id="8328560at2"/>
<dbReference type="GO" id="GO:0005198">
    <property type="term" value="F:structural molecule activity"/>
    <property type="evidence" value="ECO:0007669"/>
    <property type="project" value="UniProtKB-UniRule"/>
</dbReference>
<evidence type="ECO:0000313" key="7">
    <source>
        <dbReference type="Proteomes" id="UP000199582"/>
    </source>
</evidence>
<evidence type="ECO:0000256" key="3">
    <source>
        <dbReference type="RuleBase" id="RU362073"/>
    </source>
</evidence>
<evidence type="ECO:0000259" key="4">
    <source>
        <dbReference type="Pfam" id="PF00669"/>
    </source>
</evidence>
<name>A0A1H7R169_9RHOB</name>
<dbReference type="SUPFAM" id="SSF64518">
    <property type="entry name" value="Phase 1 flagellin"/>
    <property type="match status" value="1"/>
</dbReference>
<accession>A0A1H7R169</accession>
<comment type="subcellular location">
    <subcellularLocation>
        <location evidence="3">Secreted</location>
    </subcellularLocation>
    <subcellularLocation>
        <location evidence="3">Bacterial flagellum</location>
    </subcellularLocation>
</comment>
<keyword evidence="3" id="KW-0964">Secreted</keyword>
<dbReference type="STRING" id="1287727.SAMN05443999_10631"/>
<dbReference type="RefSeq" id="WP_093036120.1">
    <property type="nucleotide sequence ID" value="NZ_FOAG01000006.1"/>
</dbReference>
<keyword evidence="2 3" id="KW-0975">Bacterial flagellum</keyword>
<keyword evidence="6" id="KW-0969">Cilium</keyword>
<comment type="similarity">
    <text evidence="1 3">Belongs to the bacterial flagellin family.</text>
</comment>
<dbReference type="InterPro" id="IPR001029">
    <property type="entry name" value="Flagellin_N"/>
</dbReference>
<dbReference type="Proteomes" id="UP000199582">
    <property type="component" value="Unassembled WGS sequence"/>
</dbReference>
<evidence type="ECO:0000256" key="1">
    <source>
        <dbReference type="ARBA" id="ARBA00005709"/>
    </source>
</evidence>
<evidence type="ECO:0000259" key="5">
    <source>
        <dbReference type="Pfam" id="PF00700"/>
    </source>
</evidence>
<dbReference type="InterPro" id="IPR046358">
    <property type="entry name" value="Flagellin_C"/>
</dbReference>
<dbReference type="PANTHER" id="PTHR42792:SF2">
    <property type="entry name" value="FLAGELLIN"/>
    <property type="match status" value="1"/>
</dbReference>
<dbReference type="Pfam" id="PF00700">
    <property type="entry name" value="Flagellin_C"/>
    <property type="match status" value="1"/>
</dbReference>
<dbReference type="AlphaFoldDB" id="A0A1H7R169"/>
<gene>
    <name evidence="6" type="ORF">SAMN05443999_10631</name>
</gene>
<evidence type="ECO:0000256" key="2">
    <source>
        <dbReference type="ARBA" id="ARBA00023143"/>
    </source>
</evidence>
<dbReference type="Pfam" id="PF00669">
    <property type="entry name" value="Flagellin_N"/>
    <property type="match status" value="1"/>
</dbReference>
<keyword evidence="7" id="KW-1185">Reference proteome</keyword>
<organism evidence="6 7">
    <name type="scientific">Roseovarius azorensis</name>
    <dbReference type="NCBI Taxonomy" id="1287727"/>
    <lineage>
        <taxon>Bacteria</taxon>
        <taxon>Pseudomonadati</taxon>
        <taxon>Pseudomonadota</taxon>
        <taxon>Alphaproteobacteria</taxon>
        <taxon>Rhodobacterales</taxon>
        <taxon>Roseobacteraceae</taxon>
        <taxon>Roseovarius</taxon>
    </lineage>
</organism>